<organism evidence="3 4">
    <name type="scientific">Clonostachys chloroleuca</name>
    <dbReference type="NCBI Taxonomy" id="1926264"/>
    <lineage>
        <taxon>Eukaryota</taxon>
        <taxon>Fungi</taxon>
        <taxon>Dikarya</taxon>
        <taxon>Ascomycota</taxon>
        <taxon>Pezizomycotina</taxon>
        <taxon>Sordariomycetes</taxon>
        <taxon>Hypocreomycetidae</taxon>
        <taxon>Hypocreales</taxon>
        <taxon>Bionectriaceae</taxon>
        <taxon>Clonostachys</taxon>
    </lineage>
</organism>
<gene>
    <name evidence="3" type="ORF">CCHLO57077_00015803</name>
</gene>
<dbReference type="EMBL" id="CABFNP030000615">
    <property type="protein sequence ID" value="CAI6059627.1"/>
    <property type="molecule type" value="Genomic_DNA"/>
</dbReference>
<evidence type="ECO:0000256" key="1">
    <source>
        <dbReference type="ARBA" id="ARBA00022598"/>
    </source>
</evidence>
<dbReference type="AlphaFoldDB" id="A0AA35LSU7"/>
<protein>
    <recommendedName>
        <fullName evidence="2">Condensation domain-containing protein</fullName>
    </recommendedName>
</protein>
<dbReference type="PANTHER" id="PTHR45527">
    <property type="entry name" value="NONRIBOSOMAL PEPTIDE SYNTHETASE"/>
    <property type="match status" value="1"/>
</dbReference>
<dbReference type="InterPro" id="IPR023213">
    <property type="entry name" value="CAT-like_dom_sf"/>
</dbReference>
<feature type="non-terminal residue" evidence="3">
    <location>
        <position position="547"/>
    </location>
</feature>
<feature type="domain" description="Condensation" evidence="2">
    <location>
        <begin position="20"/>
        <end position="421"/>
    </location>
</feature>
<dbReference type="GO" id="GO:0043041">
    <property type="term" value="P:amino acid activation for nonribosomal peptide biosynthetic process"/>
    <property type="evidence" value="ECO:0007669"/>
    <property type="project" value="TreeGrafter"/>
</dbReference>
<dbReference type="CDD" id="cd19542">
    <property type="entry name" value="CT_NRPS-like"/>
    <property type="match status" value="1"/>
</dbReference>
<keyword evidence="1" id="KW-0436">Ligase</keyword>
<dbReference type="Proteomes" id="UP001160390">
    <property type="component" value="Unassembled WGS sequence"/>
</dbReference>
<proteinExistence type="predicted"/>
<dbReference type="GO" id="GO:0016874">
    <property type="term" value="F:ligase activity"/>
    <property type="evidence" value="ECO:0007669"/>
    <property type="project" value="UniProtKB-KW"/>
</dbReference>
<dbReference type="Gene3D" id="3.30.559.30">
    <property type="entry name" value="Nonribosomal peptide synthetase, condensation domain"/>
    <property type="match status" value="1"/>
</dbReference>
<keyword evidence="4" id="KW-1185">Reference proteome</keyword>
<comment type="caution">
    <text evidence="3">The sequence shown here is derived from an EMBL/GenBank/DDBJ whole genome shotgun (WGS) entry which is preliminary data.</text>
</comment>
<evidence type="ECO:0000313" key="3">
    <source>
        <dbReference type="EMBL" id="CAI6059627.1"/>
    </source>
</evidence>
<evidence type="ECO:0000313" key="4">
    <source>
        <dbReference type="Proteomes" id="UP001160390"/>
    </source>
</evidence>
<dbReference type="Gene3D" id="3.30.559.10">
    <property type="entry name" value="Chloramphenicol acetyltransferase-like domain"/>
    <property type="match status" value="1"/>
</dbReference>
<name>A0AA35LSU7_9HYPO</name>
<dbReference type="Pfam" id="PF00668">
    <property type="entry name" value="Condensation"/>
    <property type="match status" value="1"/>
</dbReference>
<accession>A0AA35LSU7</accession>
<reference evidence="3" key="1">
    <citation type="submission" date="2023-01" db="EMBL/GenBank/DDBJ databases">
        <authorList>
            <person name="Piombo E."/>
        </authorList>
    </citation>
    <scope>NUCLEOTIDE SEQUENCE</scope>
</reference>
<evidence type="ECO:0000259" key="2">
    <source>
        <dbReference type="Pfam" id="PF00668"/>
    </source>
</evidence>
<dbReference type="GO" id="GO:0005737">
    <property type="term" value="C:cytoplasm"/>
    <property type="evidence" value="ECO:0007669"/>
    <property type="project" value="TreeGrafter"/>
</dbReference>
<dbReference type="InterPro" id="IPR001242">
    <property type="entry name" value="Condensation_dom"/>
</dbReference>
<dbReference type="GO" id="GO:0044550">
    <property type="term" value="P:secondary metabolite biosynthetic process"/>
    <property type="evidence" value="ECO:0007669"/>
    <property type="project" value="TreeGrafter"/>
</dbReference>
<dbReference type="GO" id="GO:0031177">
    <property type="term" value="F:phosphopantetheine binding"/>
    <property type="evidence" value="ECO:0007669"/>
    <property type="project" value="TreeGrafter"/>
</dbReference>
<sequence>MQTKFIESSLLRGRGNTNYFAFHLKGNVDEARLHKACQALVAKHPILRTSFVAFKRRLFQVVLRSLSPEFHAFECPESQQKQVAARWVEADRDEPVSLGQPILRFLFLGGKGESMLVMRLSHAHYDGMSFHILTDDLVAIYQGRVIPDRPTFVDFVHAARESNEQWQGAESYWTKLLAGATMTNILSHMSPPYLSAWSETVSRTAANSKKGVHGFTFVTILEAAWALVLTELSSSTDVVFGHLTAGRNMSIDGLDIDKILGPCVNIIPMRVRIQGPGAVQGARTVDDLLRLIHDQRLAAMPFETFGMDKMVEHATNWSPWTRFSSVVQYQNLEGRLEALEDFSFGAARCRLSAFQPQYEPADILVLATPKPDSGDIDIVLQFGGREGALSRDFMDHILHRLLANIEMLSSTPSPSEQQLPLIIPQSVPLIPLPVQGNSADRTAAAVAAGYSFESMPMQIKDMVTRAWTTILEPLPDQRVRTLDSSYITGVTPFYDIWGSLIAAAQFADFYAHHSVDVSVEDMVEHPSMLAQSILLAKQMHVSIHPDT</sequence>
<dbReference type="PANTHER" id="PTHR45527:SF16">
    <property type="entry name" value="NONRIBOSOMAL PEPTIDE SYNTHASE ATNA-RELATED"/>
    <property type="match status" value="1"/>
</dbReference>
<dbReference type="SUPFAM" id="SSF52777">
    <property type="entry name" value="CoA-dependent acyltransferases"/>
    <property type="match status" value="2"/>
</dbReference>